<dbReference type="InterPro" id="IPR045275">
    <property type="entry name" value="MscS_archaea/bacteria_type"/>
</dbReference>
<dbReference type="InterPro" id="IPR010920">
    <property type="entry name" value="LSM_dom_sf"/>
</dbReference>
<dbReference type="PANTHER" id="PTHR30221">
    <property type="entry name" value="SMALL-CONDUCTANCE MECHANOSENSITIVE CHANNEL"/>
    <property type="match status" value="1"/>
</dbReference>
<dbReference type="InterPro" id="IPR011014">
    <property type="entry name" value="MscS_channel_TM-2"/>
</dbReference>
<accession>A0A6G7XBW7</accession>
<dbReference type="Proteomes" id="UP000502677">
    <property type="component" value="Chromosome"/>
</dbReference>
<evidence type="ECO:0000256" key="6">
    <source>
        <dbReference type="ARBA" id="ARBA00023136"/>
    </source>
</evidence>
<evidence type="ECO:0000256" key="5">
    <source>
        <dbReference type="ARBA" id="ARBA00022989"/>
    </source>
</evidence>
<keyword evidence="6 7" id="KW-0472">Membrane</keyword>
<evidence type="ECO:0000313" key="10">
    <source>
        <dbReference type="Proteomes" id="UP000502677"/>
    </source>
</evidence>
<organism evidence="9 10">
    <name type="scientific">Leucobacter viscericola</name>
    <dbReference type="NCBI Taxonomy" id="2714935"/>
    <lineage>
        <taxon>Bacteria</taxon>
        <taxon>Bacillati</taxon>
        <taxon>Actinomycetota</taxon>
        <taxon>Actinomycetes</taxon>
        <taxon>Micrococcales</taxon>
        <taxon>Microbacteriaceae</taxon>
        <taxon>Leucobacter</taxon>
    </lineage>
</organism>
<feature type="transmembrane region" description="Helical" evidence="7">
    <location>
        <begin position="56"/>
        <end position="78"/>
    </location>
</feature>
<sequence>MDWLKDVFNPDTISGWDALFSVLIIVAGLVIAHFAKKGVQSLAPKLPGLHPELLSLLARVTKYLIILVAIGVVLALLGANVQPLLATVILVGVVGFLALRGVASNFGAAVIIQSRRSIHLGQEIEVLGNTGVVKHLNSRAVVMETRDGRTIHVPNIDILNNSWINHSELGNRRSSVEVRVMSDAPVERVRELVESAARLTKGVLTSPEPVALTRSLSDRLFIFELRVWHAPLADTDVVSAMLTDLHVALKNAGYSSTVVWPVPKQPRTNPQLP</sequence>
<dbReference type="EMBL" id="CP049863">
    <property type="protein sequence ID" value="QIK62053.1"/>
    <property type="molecule type" value="Genomic_DNA"/>
</dbReference>
<dbReference type="Gene3D" id="3.30.70.100">
    <property type="match status" value="1"/>
</dbReference>
<keyword evidence="3" id="KW-1003">Cell membrane</keyword>
<dbReference type="PANTHER" id="PTHR30221:SF1">
    <property type="entry name" value="SMALL-CONDUCTANCE MECHANOSENSITIVE CHANNEL"/>
    <property type="match status" value="1"/>
</dbReference>
<evidence type="ECO:0000256" key="7">
    <source>
        <dbReference type="SAM" id="Phobius"/>
    </source>
</evidence>
<dbReference type="GO" id="GO:0008381">
    <property type="term" value="F:mechanosensitive monoatomic ion channel activity"/>
    <property type="evidence" value="ECO:0007669"/>
    <property type="project" value="InterPro"/>
</dbReference>
<dbReference type="Gene3D" id="2.30.30.60">
    <property type="match status" value="1"/>
</dbReference>
<keyword evidence="10" id="KW-1185">Reference proteome</keyword>
<keyword evidence="5 7" id="KW-1133">Transmembrane helix</keyword>
<dbReference type="Gene3D" id="1.10.287.1260">
    <property type="match status" value="1"/>
</dbReference>
<dbReference type="SUPFAM" id="SSF82689">
    <property type="entry name" value="Mechanosensitive channel protein MscS (YggB), C-terminal domain"/>
    <property type="match status" value="1"/>
</dbReference>
<name>A0A6G7XBW7_9MICO</name>
<evidence type="ECO:0000256" key="1">
    <source>
        <dbReference type="ARBA" id="ARBA00004651"/>
    </source>
</evidence>
<evidence type="ECO:0000256" key="3">
    <source>
        <dbReference type="ARBA" id="ARBA00022475"/>
    </source>
</evidence>
<reference evidence="9 10" key="1">
    <citation type="submission" date="2020-03" db="EMBL/GenBank/DDBJ databases">
        <title>Leucobacter sp. nov., isolated from beetles.</title>
        <authorList>
            <person name="Hyun D.-W."/>
            <person name="Bae J.-W."/>
        </authorList>
    </citation>
    <scope>NUCLEOTIDE SEQUENCE [LARGE SCALE GENOMIC DNA]</scope>
    <source>
        <strain evidence="9 10">HDW9C</strain>
    </source>
</reference>
<protein>
    <submittedName>
        <fullName evidence="9">Mechanosensitive ion channel</fullName>
    </submittedName>
</protein>
<dbReference type="RefSeq" id="WP_166287951.1">
    <property type="nucleotide sequence ID" value="NZ_CP049863.1"/>
</dbReference>
<feature type="domain" description="Mechanosensitive ion channel MscS" evidence="8">
    <location>
        <begin position="102"/>
        <end position="167"/>
    </location>
</feature>
<evidence type="ECO:0000313" key="9">
    <source>
        <dbReference type="EMBL" id="QIK62053.1"/>
    </source>
</evidence>
<feature type="transmembrane region" description="Helical" evidence="7">
    <location>
        <begin position="84"/>
        <end position="112"/>
    </location>
</feature>
<evidence type="ECO:0000259" key="8">
    <source>
        <dbReference type="Pfam" id="PF00924"/>
    </source>
</evidence>
<feature type="transmembrane region" description="Helical" evidence="7">
    <location>
        <begin position="13"/>
        <end position="35"/>
    </location>
</feature>
<evidence type="ECO:0000256" key="4">
    <source>
        <dbReference type="ARBA" id="ARBA00022692"/>
    </source>
</evidence>
<dbReference type="AlphaFoldDB" id="A0A6G7XBW7"/>
<dbReference type="SUPFAM" id="SSF82861">
    <property type="entry name" value="Mechanosensitive channel protein MscS (YggB), transmembrane region"/>
    <property type="match status" value="1"/>
</dbReference>
<dbReference type="SUPFAM" id="SSF50182">
    <property type="entry name" value="Sm-like ribonucleoproteins"/>
    <property type="match status" value="1"/>
</dbReference>
<dbReference type="Pfam" id="PF00924">
    <property type="entry name" value="MS_channel_2nd"/>
    <property type="match status" value="1"/>
</dbReference>
<comment type="similarity">
    <text evidence="2">Belongs to the MscS (TC 1.A.23) family.</text>
</comment>
<gene>
    <name evidence="9" type="ORF">G7068_01650</name>
</gene>
<dbReference type="InterPro" id="IPR011066">
    <property type="entry name" value="MscS_channel_C_sf"/>
</dbReference>
<dbReference type="InterPro" id="IPR006685">
    <property type="entry name" value="MscS_channel_2nd"/>
</dbReference>
<keyword evidence="4 7" id="KW-0812">Transmembrane</keyword>
<dbReference type="GO" id="GO:0005886">
    <property type="term" value="C:plasma membrane"/>
    <property type="evidence" value="ECO:0007669"/>
    <property type="project" value="UniProtKB-SubCell"/>
</dbReference>
<dbReference type="InterPro" id="IPR023408">
    <property type="entry name" value="MscS_beta-dom_sf"/>
</dbReference>
<comment type="subcellular location">
    <subcellularLocation>
        <location evidence="1">Cell membrane</location>
        <topology evidence="1">Multi-pass membrane protein</topology>
    </subcellularLocation>
</comment>
<evidence type="ECO:0000256" key="2">
    <source>
        <dbReference type="ARBA" id="ARBA00008017"/>
    </source>
</evidence>
<proteinExistence type="inferred from homology"/>
<dbReference type="KEGG" id="lvi:G7068_01650"/>